<dbReference type="InterPro" id="IPR026444">
    <property type="entry name" value="Secre_tail"/>
</dbReference>
<dbReference type="EMBL" id="CP114770">
    <property type="protein sequence ID" value="WBA44393.1"/>
    <property type="molecule type" value="Genomic_DNA"/>
</dbReference>
<dbReference type="Pfam" id="PF00415">
    <property type="entry name" value="RCC1"/>
    <property type="match status" value="1"/>
</dbReference>
<dbReference type="PROSITE" id="PS50012">
    <property type="entry name" value="RCC1_3"/>
    <property type="match status" value="3"/>
</dbReference>
<dbReference type="PRINTS" id="PR00633">
    <property type="entry name" value="RCCNDNSATION"/>
</dbReference>
<keyword evidence="3" id="KW-1185">Reference proteome</keyword>
<proteinExistence type="predicted"/>
<organism evidence="2 3">
    <name type="scientific">Hymenobacter canadensis</name>
    <dbReference type="NCBI Taxonomy" id="2999067"/>
    <lineage>
        <taxon>Bacteria</taxon>
        <taxon>Pseudomonadati</taxon>
        <taxon>Bacteroidota</taxon>
        <taxon>Cytophagia</taxon>
        <taxon>Cytophagales</taxon>
        <taxon>Hymenobacteraceae</taxon>
        <taxon>Hymenobacter</taxon>
    </lineage>
</organism>
<evidence type="ECO:0000313" key="2">
    <source>
        <dbReference type="EMBL" id="WBA44393.1"/>
    </source>
</evidence>
<geneLocation type="plasmid" evidence="2 3">
    <name>unnamed3</name>
</geneLocation>
<dbReference type="InterPro" id="IPR009091">
    <property type="entry name" value="RCC1/BLIP-II"/>
</dbReference>
<reference evidence="2 3" key="1">
    <citation type="submission" date="2022-12" db="EMBL/GenBank/DDBJ databases">
        <title>Hymenobacter canadensis sp. nov. isolated from lake water of the Cambridge Bay, Canada.</title>
        <authorList>
            <person name="Kim W.H."/>
            <person name="Lee Y.M."/>
        </authorList>
    </citation>
    <scope>NUCLEOTIDE SEQUENCE [LARGE SCALE GENOMIC DNA]</scope>
    <source>
        <strain evidence="2 3">PAMC 29467</strain>
        <plasmid evidence="2 3">unnamed3</plasmid>
    </source>
</reference>
<keyword evidence="2" id="KW-0614">Plasmid</keyword>
<accession>A0ABY7LZM2</accession>
<dbReference type="PROSITE" id="PS00626">
    <property type="entry name" value="RCC1_2"/>
    <property type="match status" value="2"/>
</dbReference>
<dbReference type="InterPro" id="IPR000408">
    <property type="entry name" value="Reg_chr_condens"/>
</dbReference>
<feature type="domain" description="Secretion system C-terminal sorting" evidence="1">
    <location>
        <begin position="207"/>
        <end position="275"/>
    </location>
</feature>
<dbReference type="Gene3D" id="2.130.10.30">
    <property type="entry name" value="Regulator of chromosome condensation 1/beta-lactamase-inhibitor protein II"/>
    <property type="match status" value="1"/>
</dbReference>
<dbReference type="PANTHER" id="PTHR45982">
    <property type="entry name" value="REGULATOR OF CHROMOSOME CONDENSATION"/>
    <property type="match status" value="1"/>
</dbReference>
<dbReference type="NCBIfam" id="TIGR04183">
    <property type="entry name" value="Por_Secre_tail"/>
    <property type="match status" value="1"/>
</dbReference>
<gene>
    <name evidence="2" type="ORF">O3303_21800</name>
</gene>
<sequence>MGGGLWAWGRNHLGQLGVGAGLFWQSQPLRVVVAGQALTWKQVSAGESHTLALTTNNELWAWGTNESGQLGSGAATIVSTVPVRVPTPTTCAPGTQWMTLAAGALHSLALRSDSTLWSWGEGADGQLGNNTTILSSTPMQEDTKGRWRLLAAGGTHSLAVSTSRVYATGSAEYGQLGMGNTVRALRFKTSQASPLTAQQHLDNSVRIFPNPAVDLVYITGITSSTLLSIHDLQGRIIRQTEMIALPLDISHLPSGMYLLNLLQADGTRFKQKLLIQH</sequence>
<evidence type="ECO:0000259" key="1">
    <source>
        <dbReference type="Pfam" id="PF18962"/>
    </source>
</evidence>
<evidence type="ECO:0000313" key="3">
    <source>
        <dbReference type="Proteomes" id="UP001211005"/>
    </source>
</evidence>
<dbReference type="Proteomes" id="UP001211005">
    <property type="component" value="Plasmid unnamed3"/>
</dbReference>
<dbReference type="PANTHER" id="PTHR45982:SF1">
    <property type="entry name" value="REGULATOR OF CHROMOSOME CONDENSATION"/>
    <property type="match status" value="1"/>
</dbReference>
<dbReference type="Pfam" id="PF13540">
    <property type="entry name" value="RCC1_2"/>
    <property type="match status" value="1"/>
</dbReference>
<dbReference type="Pfam" id="PF18962">
    <property type="entry name" value="Por_Secre_tail"/>
    <property type="match status" value="1"/>
</dbReference>
<name>A0ABY7LZM2_9BACT</name>
<dbReference type="SUPFAM" id="SSF50985">
    <property type="entry name" value="RCC1/BLIP-II"/>
    <property type="match status" value="1"/>
</dbReference>
<dbReference type="InterPro" id="IPR051553">
    <property type="entry name" value="Ran_GTPase-activating"/>
</dbReference>
<protein>
    <submittedName>
        <fullName evidence="2">T9SS type A sorting domain-containing protein</fullName>
    </submittedName>
</protein>